<dbReference type="Proteomes" id="UP001231616">
    <property type="component" value="Unassembled WGS sequence"/>
</dbReference>
<dbReference type="InterPro" id="IPR011059">
    <property type="entry name" value="Metal-dep_hydrolase_composite"/>
</dbReference>
<dbReference type="EMBL" id="JAUZVZ010000030">
    <property type="protein sequence ID" value="MDP4537710.1"/>
    <property type="molecule type" value="Genomic_DNA"/>
</dbReference>
<feature type="signal peptide" evidence="1">
    <location>
        <begin position="1"/>
        <end position="18"/>
    </location>
</feature>
<dbReference type="PANTHER" id="PTHR43135">
    <property type="entry name" value="ALPHA-D-RIBOSE 1-METHYLPHOSPHONATE 5-TRIPHOSPHATE DIPHOSPHATASE"/>
    <property type="match status" value="1"/>
</dbReference>
<keyword evidence="4" id="KW-1185">Reference proteome</keyword>
<gene>
    <name evidence="3" type="ORF">Q3O60_16105</name>
</gene>
<feature type="chain" id="PRO_5045881108" evidence="1">
    <location>
        <begin position="19"/>
        <end position="430"/>
    </location>
</feature>
<dbReference type="SUPFAM" id="SSF51556">
    <property type="entry name" value="Metallo-dependent hydrolases"/>
    <property type="match status" value="1"/>
</dbReference>
<dbReference type="PANTHER" id="PTHR43135:SF3">
    <property type="entry name" value="ALPHA-D-RIBOSE 1-METHYLPHOSPHONATE 5-TRIPHOSPHATE DIPHOSPHATASE"/>
    <property type="match status" value="1"/>
</dbReference>
<protein>
    <submittedName>
        <fullName evidence="3">Amidohydrolase family protein</fullName>
    </submittedName>
</protein>
<dbReference type="Pfam" id="PF01979">
    <property type="entry name" value="Amidohydro_1"/>
    <property type="match status" value="1"/>
</dbReference>
<dbReference type="Gene3D" id="3.20.20.140">
    <property type="entry name" value="Metal-dependent hydrolases"/>
    <property type="match status" value="1"/>
</dbReference>
<feature type="domain" description="Amidohydrolase-related" evidence="2">
    <location>
        <begin position="77"/>
        <end position="391"/>
    </location>
</feature>
<organism evidence="3 4">
    <name type="scientific">Alkalimonas collagenimarina</name>
    <dbReference type="NCBI Taxonomy" id="400390"/>
    <lineage>
        <taxon>Bacteria</taxon>
        <taxon>Pseudomonadati</taxon>
        <taxon>Pseudomonadota</taxon>
        <taxon>Gammaproteobacteria</taxon>
        <taxon>Alkalimonas</taxon>
    </lineage>
</organism>
<dbReference type="InterPro" id="IPR032466">
    <property type="entry name" value="Metal_Hydrolase"/>
</dbReference>
<evidence type="ECO:0000259" key="2">
    <source>
        <dbReference type="Pfam" id="PF01979"/>
    </source>
</evidence>
<sequence length="430" mass="45205">MRTLFVLLLGSLAYGALAASAVAEQRPIAFVGATLIPIEGEPVEQGTLLVAGGKILALGRDVAIPANADVRQVDGKVIMPGLVDTHSHIGQVAGADRSAPIQADVRALDSINVRHAGIIKARAGGITTVNVMPGSGHLLSGQTLYMKLREGNSVEDLAIRNAAGGMMGGIKMANGTNPLRASPFPGTRGKAAALMRTQLIAAQEYCKKLASDDKPSRNLGNEALCEALAGERLVHHHTHRHDDVLTVLRIAEEFGLRVVLHHVSEAGLVADEIAAAGVPASIIHIDSPGGKLEVMNLEPDNGRLLAEAGVLLAYHTDDPITDSRLFLRSAGMGMRFGLDRDTALASLTINGAKMLDLDERVGSLVAGKDADFVILDGDPLSVYTRVLETWIDGTQVFNLDDPEHAIYATGGYGAGRDAIASDIIMMEAGL</sequence>
<keyword evidence="1" id="KW-0732">Signal</keyword>
<evidence type="ECO:0000256" key="1">
    <source>
        <dbReference type="SAM" id="SignalP"/>
    </source>
</evidence>
<comment type="caution">
    <text evidence="3">The sequence shown here is derived from an EMBL/GenBank/DDBJ whole genome shotgun (WGS) entry which is preliminary data.</text>
</comment>
<dbReference type="InterPro" id="IPR006680">
    <property type="entry name" value="Amidohydro-rel"/>
</dbReference>
<dbReference type="RefSeq" id="WP_305894960.1">
    <property type="nucleotide sequence ID" value="NZ_JAUZVZ010000030.1"/>
</dbReference>
<proteinExistence type="predicted"/>
<dbReference type="InterPro" id="IPR051781">
    <property type="entry name" value="Metallo-dep_Hydrolase"/>
</dbReference>
<dbReference type="SUPFAM" id="SSF51338">
    <property type="entry name" value="Composite domain of metallo-dependent hydrolases"/>
    <property type="match status" value="1"/>
</dbReference>
<name>A0ABT9H313_9GAMM</name>
<evidence type="ECO:0000313" key="3">
    <source>
        <dbReference type="EMBL" id="MDP4537710.1"/>
    </source>
</evidence>
<evidence type="ECO:0000313" key="4">
    <source>
        <dbReference type="Proteomes" id="UP001231616"/>
    </source>
</evidence>
<reference evidence="3 4" key="1">
    <citation type="submission" date="2023-08" db="EMBL/GenBank/DDBJ databases">
        <authorList>
            <person name="Joshi A."/>
            <person name="Thite S."/>
        </authorList>
    </citation>
    <scope>NUCLEOTIDE SEQUENCE [LARGE SCALE GENOMIC DNA]</scope>
    <source>
        <strain evidence="3 4">AC40</strain>
    </source>
</reference>
<accession>A0ABT9H313</accession>